<name>A0A369JA79_HYPMA</name>
<organism evidence="2 3">
    <name type="scientific">Hypsizygus marmoreus</name>
    <name type="common">White beech mushroom</name>
    <name type="synonym">Agaricus marmoreus</name>
    <dbReference type="NCBI Taxonomy" id="39966"/>
    <lineage>
        <taxon>Eukaryota</taxon>
        <taxon>Fungi</taxon>
        <taxon>Dikarya</taxon>
        <taxon>Basidiomycota</taxon>
        <taxon>Agaricomycotina</taxon>
        <taxon>Agaricomycetes</taxon>
        <taxon>Agaricomycetidae</taxon>
        <taxon>Agaricales</taxon>
        <taxon>Tricholomatineae</taxon>
        <taxon>Lyophyllaceae</taxon>
        <taxon>Hypsizygus</taxon>
    </lineage>
</organism>
<dbReference type="EMBL" id="LUEZ02000106">
    <property type="protein sequence ID" value="RDB18120.1"/>
    <property type="molecule type" value="Genomic_DNA"/>
</dbReference>
<gene>
    <name evidence="2" type="ORF">Hypma_000638</name>
</gene>
<sequence>MTINPFFIRKRRCSIDATNTAFRAWNAALIFSLVVNVYLFISPLIPREGGIYIGDVSYFEAGEKPKSVDTVDETTSWLDALKDASEEEYIEEELRVSSDSVGSLFVRIQSAC</sequence>
<accession>A0A369JA79</accession>
<dbReference type="InParanoid" id="A0A369JA79"/>
<dbReference type="AlphaFoldDB" id="A0A369JA79"/>
<dbReference type="Proteomes" id="UP000076154">
    <property type="component" value="Unassembled WGS sequence"/>
</dbReference>
<dbReference type="STRING" id="39966.A0A369JA79"/>
<evidence type="ECO:0000313" key="2">
    <source>
        <dbReference type="EMBL" id="RDB18120.1"/>
    </source>
</evidence>
<proteinExistence type="predicted"/>
<keyword evidence="1" id="KW-0812">Transmembrane</keyword>
<keyword evidence="3" id="KW-1185">Reference proteome</keyword>
<evidence type="ECO:0000313" key="3">
    <source>
        <dbReference type="Proteomes" id="UP000076154"/>
    </source>
</evidence>
<reference evidence="2" key="1">
    <citation type="submission" date="2018-04" db="EMBL/GenBank/DDBJ databases">
        <title>Whole genome sequencing of Hypsizygus marmoreus.</title>
        <authorList>
            <person name="Choi I.-G."/>
            <person name="Min B."/>
            <person name="Kim J.-G."/>
            <person name="Kim S."/>
            <person name="Oh Y.-L."/>
            <person name="Kong W.-S."/>
            <person name="Park H."/>
            <person name="Jeong J."/>
            <person name="Song E.-S."/>
        </authorList>
    </citation>
    <scope>NUCLEOTIDE SEQUENCE [LARGE SCALE GENOMIC DNA]</scope>
    <source>
        <strain evidence="2">51987-8</strain>
    </source>
</reference>
<evidence type="ECO:0000256" key="1">
    <source>
        <dbReference type="SAM" id="Phobius"/>
    </source>
</evidence>
<dbReference type="OrthoDB" id="5982228at2759"/>
<feature type="transmembrane region" description="Helical" evidence="1">
    <location>
        <begin position="21"/>
        <end position="41"/>
    </location>
</feature>
<comment type="caution">
    <text evidence="2">The sequence shown here is derived from an EMBL/GenBank/DDBJ whole genome shotgun (WGS) entry which is preliminary data.</text>
</comment>
<keyword evidence="1" id="KW-0472">Membrane</keyword>
<protein>
    <submittedName>
        <fullName evidence="2">Uncharacterized protein</fullName>
    </submittedName>
</protein>
<keyword evidence="1" id="KW-1133">Transmembrane helix</keyword>